<keyword evidence="1" id="KW-0812">Transmembrane</keyword>
<evidence type="ECO:0000313" key="2">
    <source>
        <dbReference type="EMBL" id="OGM02352.1"/>
    </source>
</evidence>
<keyword evidence="1" id="KW-0472">Membrane</keyword>
<dbReference type="Proteomes" id="UP000176198">
    <property type="component" value="Unassembled WGS sequence"/>
</dbReference>
<feature type="transmembrane region" description="Helical" evidence="1">
    <location>
        <begin position="6"/>
        <end position="30"/>
    </location>
</feature>
<organism evidence="2 3">
    <name type="scientific">Candidatus Woesebacteria bacterium GWA1_41_8</name>
    <dbReference type="NCBI Taxonomy" id="1802471"/>
    <lineage>
        <taxon>Bacteria</taxon>
        <taxon>Candidatus Woeseibacteriota</taxon>
    </lineage>
</organism>
<evidence type="ECO:0000313" key="3">
    <source>
        <dbReference type="Proteomes" id="UP000176198"/>
    </source>
</evidence>
<dbReference type="InterPro" id="IPR027981">
    <property type="entry name" value="DUF4446"/>
</dbReference>
<proteinExistence type="predicted"/>
<protein>
    <recommendedName>
        <fullName evidence="4">DUF4446 domain-containing protein</fullName>
    </recommendedName>
</protein>
<dbReference type="AlphaFoldDB" id="A0A1F7WHP5"/>
<dbReference type="STRING" id="1802471.A2115_03260"/>
<dbReference type="Pfam" id="PF14584">
    <property type="entry name" value="DUF4446"/>
    <property type="match status" value="1"/>
</dbReference>
<accession>A0A1F7WHP5</accession>
<evidence type="ECO:0000256" key="1">
    <source>
        <dbReference type="SAM" id="Phobius"/>
    </source>
</evidence>
<sequence length="151" mass="17335">MPITPFLIIVATLWLAGLTALVFWVLIFFIRLTKDTNKDDLVKVLKSLLEKQKNFDKTLSEFEKKLDSVVEEGYYHIQKVGLVRFNPFKETGGDHSFSLALLDKKDTGFVMTGLHTRDRTRVYIKDIERGKSTIKLSKEEEKSLGLALKNN</sequence>
<dbReference type="EMBL" id="MGFJ01000023">
    <property type="protein sequence ID" value="OGM02352.1"/>
    <property type="molecule type" value="Genomic_DNA"/>
</dbReference>
<name>A0A1F7WHP5_9BACT</name>
<reference evidence="2 3" key="1">
    <citation type="journal article" date="2016" name="Nat. Commun.">
        <title>Thousands of microbial genomes shed light on interconnected biogeochemical processes in an aquifer system.</title>
        <authorList>
            <person name="Anantharaman K."/>
            <person name="Brown C.T."/>
            <person name="Hug L.A."/>
            <person name="Sharon I."/>
            <person name="Castelle C.J."/>
            <person name="Probst A.J."/>
            <person name="Thomas B.C."/>
            <person name="Singh A."/>
            <person name="Wilkins M.J."/>
            <person name="Karaoz U."/>
            <person name="Brodie E.L."/>
            <person name="Williams K.H."/>
            <person name="Hubbard S.S."/>
            <person name="Banfield J.F."/>
        </authorList>
    </citation>
    <scope>NUCLEOTIDE SEQUENCE [LARGE SCALE GENOMIC DNA]</scope>
</reference>
<evidence type="ECO:0008006" key="4">
    <source>
        <dbReference type="Google" id="ProtNLM"/>
    </source>
</evidence>
<keyword evidence="1" id="KW-1133">Transmembrane helix</keyword>
<gene>
    <name evidence="2" type="ORF">A2115_03260</name>
</gene>
<comment type="caution">
    <text evidence="2">The sequence shown here is derived from an EMBL/GenBank/DDBJ whole genome shotgun (WGS) entry which is preliminary data.</text>
</comment>